<reference evidence="3 4" key="1">
    <citation type="submission" date="2016-07" db="EMBL/GenBank/DDBJ databases">
        <title>Complete genome sequence of Altererythrobacter namhicola JCM 16345T, containing esterase-encoding genes.</title>
        <authorList>
            <person name="Cheng H."/>
            <person name="Wu Y.-H."/>
            <person name="Jian S.-L."/>
            <person name="Huo Y.-Y."/>
            <person name="Wang C.-S."/>
            <person name="Xu X.-W."/>
        </authorList>
    </citation>
    <scope>NUCLEOTIDE SEQUENCE [LARGE SCALE GENOMIC DNA]</scope>
    <source>
        <strain evidence="3 4">JCM 16345</strain>
    </source>
</reference>
<evidence type="ECO:0000313" key="3">
    <source>
        <dbReference type="EMBL" id="ANU07303.1"/>
    </source>
</evidence>
<dbReference type="SUPFAM" id="SSF74653">
    <property type="entry name" value="TolA/TonB C-terminal domain"/>
    <property type="match status" value="1"/>
</dbReference>
<dbReference type="RefSeq" id="WP_067786449.1">
    <property type="nucleotide sequence ID" value="NZ_CP016545.1"/>
</dbReference>
<dbReference type="AlphaFoldDB" id="A0A1C7D7M6"/>
<gene>
    <name evidence="3" type="ORF">A6F65_00993</name>
</gene>
<dbReference type="STRING" id="645517.A6F65_00993"/>
<proteinExistence type="predicted"/>
<feature type="region of interest" description="Disordered" evidence="1">
    <location>
        <begin position="86"/>
        <end position="169"/>
    </location>
</feature>
<keyword evidence="2" id="KW-0472">Membrane</keyword>
<evidence type="ECO:0000313" key="4">
    <source>
        <dbReference type="Proteomes" id="UP000092698"/>
    </source>
</evidence>
<organism evidence="3 4">
    <name type="scientific">Paraurantiacibacter namhicola</name>
    <dbReference type="NCBI Taxonomy" id="645517"/>
    <lineage>
        <taxon>Bacteria</taxon>
        <taxon>Pseudomonadati</taxon>
        <taxon>Pseudomonadota</taxon>
        <taxon>Alphaproteobacteria</taxon>
        <taxon>Sphingomonadales</taxon>
        <taxon>Erythrobacteraceae</taxon>
        <taxon>Paraurantiacibacter</taxon>
    </lineage>
</organism>
<protein>
    <submittedName>
        <fullName evidence="3">Uncharacterized protein</fullName>
    </submittedName>
</protein>
<dbReference type="Proteomes" id="UP000092698">
    <property type="component" value="Chromosome"/>
</dbReference>
<feature type="compositionally biased region" description="Pro residues" evidence="1">
    <location>
        <begin position="92"/>
        <end position="102"/>
    </location>
</feature>
<evidence type="ECO:0000256" key="1">
    <source>
        <dbReference type="SAM" id="MobiDB-lite"/>
    </source>
</evidence>
<keyword evidence="2" id="KW-0812">Transmembrane</keyword>
<dbReference type="OrthoDB" id="7161229at2"/>
<feature type="transmembrane region" description="Helical" evidence="2">
    <location>
        <begin position="12"/>
        <end position="33"/>
    </location>
</feature>
<dbReference type="KEGG" id="anh:A6F65_00993"/>
<keyword evidence="4" id="KW-1185">Reference proteome</keyword>
<feature type="compositionally biased region" description="Low complexity" evidence="1">
    <location>
        <begin position="103"/>
        <end position="125"/>
    </location>
</feature>
<name>A0A1C7D7M6_9SPHN</name>
<sequence>MAQTATFQPSEWAGLTVAIGAHVALGIALYIAAQTEPAAISVPDRMVVSLAEDVALESTAPDPSAAPAAAIAPVLAPVSAPVTEPAVQPVTEPVPRPQPQPPRTATRPNTRSTPKPRSTPARSAPTPAPRPTPSARTGGGSRLGADFLPGESDGDRSTSRGTPAATFGPREAASLNAAIGRQIKPHWSAPQGPDAEKLVTIVRFRLDKNGRLSGNPSCVDQSGVTPSNSAQSDLHCERAIRAVRLAAPFDLPEEFYDQWKLINSRFDRRL</sequence>
<dbReference type="EMBL" id="CP016545">
    <property type="protein sequence ID" value="ANU07303.1"/>
    <property type="molecule type" value="Genomic_DNA"/>
</dbReference>
<dbReference type="Gene3D" id="3.30.1150.10">
    <property type="match status" value="1"/>
</dbReference>
<accession>A0A1C7D7M6</accession>
<keyword evidence="2" id="KW-1133">Transmembrane helix</keyword>
<evidence type="ECO:0000256" key="2">
    <source>
        <dbReference type="SAM" id="Phobius"/>
    </source>
</evidence>